<dbReference type="InterPro" id="IPR000644">
    <property type="entry name" value="CBS_dom"/>
</dbReference>
<dbReference type="PROSITE" id="PS51371">
    <property type="entry name" value="CBS"/>
    <property type="match status" value="2"/>
</dbReference>
<dbReference type="SMART" id="SM00116">
    <property type="entry name" value="CBS"/>
    <property type="match status" value="2"/>
</dbReference>
<feature type="transmembrane region" description="Helical" evidence="2">
    <location>
        <begin position="92"/>
        <end position="110"/>
    </location>
</feature>
<dbReference type="Pfam" id="PF00571">
    <property type="entry name" value="CBS"/>
    <property type="match status" value="2"/>
</dbReference>
<evidence type="ECO:0000313" key="4">
    <source>
        <dbReference type="EMBL" id="SAL27938.1"/>
    </source>
</evidence>
<feature type="transmembrane region" description="Helical" evidence="2">
    <location>
        <begin position="39"/>
        <end position="59"/>
    </location>
</feature>
<dbReference type="AlphaFoldDB" id="A0A158G732"/>
<gene>
    <name evidence="4" type="ORF">AWB64_02332</name>
</gene>
<protein>
    <submittedName>
        <fullName evidence="4">HPP family protein</fullName>
    </submittedName>
</protein>
<feature type="transmembrane region" description="Helical" evidence="2">
    <location>
        <begin position="66"/>
        <end position="86"/>
    </location>
</feature>
<dbReference type="InterPro" id="IPR058581">
    <property type="entry name" value="TM_HPP"/>
</dbReference>
<dbReference type="Pfam" id="PF04982">
    <property type="entry name" value="TM_HPP"/>
    <property type="match status" value="1"/>
</dbReference>
<feature type="domain" description="CBS" evidence="3">
    <location>
        <begin position="233"/>
        <end position="291"/>
    </location>
</feature>
<feature type="transmembrane region" description="Helical" evidence="2">
    <location>
        <begin position="12"/>
        <end position="33"/>
    </location>
</feature>
<dbReference type="PANTHER" id="PTHR33741:SF5">
    <property type="entry name" value="TRANSMEMBRANE PROTEIN DDB_G0269096-RELATED"/>
    <property type="match status" value="1"/>
</dbReference>
<feature type="transmembrane region" description="Helical" evidence="2">
    <location>
        <begin position="117"/>
        <end position="142"/>
    </location>
</feature>
<keyword evidence="2" id="KW-0472">Membrane</keyword>
<keyword evidence="2" id="KW-1133">Transmembrane helix</keyword>
<evidence type="ECO:0000256" key="1">
    <source>
        <dbReference type="PROSITE-ProRule" id="PRU00703"/>
    </source>
</evidence>
<dbReference type="EMBL" id="FCOC02000005">
    <property type="protein sequence ID" value="SAL27938.1"/>
    <property type="molecule type" value="Genomic_DNA"/>
</dbReference>
<reference evidence="4 5" key="1">
    <citation type="submission" date="2016-01" db="EMBL/GenBank/DDBJ databases">
        <authorList>
            <person name="Oliw E.H."/>
        </authorList>
    </citation>
    <scope>NUCLEOTIDE SEQUENCE [LARGE SCALE GENOMIC DNA]</scope>
    <source>
        <strain evidence="4">LMG 22029</strain>
    </source>
</reference>
<evidence type="ECO:0000313" key="5">
    <source>
        <dbReference type="Proteomes" id="UP000054893"/>
    </source>
</evidence>
<dbReference type="PANTHER" id="PTHR33741">
    <property type="entry name" value="TRANSMEMBRANE PROTEIN DDB_G0269096-RELATED"/>
    <property type="match status" value="1"/>
</dbReference>
<proteinExistence type="predicted"/>
<accession>A0A158G732</accession>
<sequence>MPGPVAIKWPERFRSCLGALIGIAFTGSAIHLLPGSASAIPFLVAPMGASAVLLFAVPASPLAQPWSIIGGNLVSATVGVACAALIANPVCAAAFAVALAIGFMFALRCVHPPSGAVALTAVLGGPAVHAMGFGFVIAPIAFQSGALLAAAIVYHAVTGHRYPHAVHHAPAPDENAAVRTSSPGITRADIQAVLDRRDELLDIDPDDLESLMRDTQMLAYARTFRDLACADIMSTPVVTVAASELATSARDLLKRHDVKALPVTDDAQRVIGIVTRSDLMDKYSAATGFEVSSITPRWLKRSTGPVPLVRSLMSSHVRTVDASATIADLVPIFATYGHHHIPVLNADKKLAGMITQSDLLAGLYRQAHVEQLRTRETAAG</sequence>
<keyword evidence="1" id="KW-0129">CBS domain</keyword>
<dbReference type="InterPro" id="IPR046342">
    <property type="entry name" value="CBS_dom_sf"/>
</dbReference>
<dbReference type="Proteomes" id="UP000054893">
    <property type="component" value="Unassembled WGS sequence"/>
</dbReference>
<dbReference type="CDD" id="cd04600">
    <property type="entry name" value="CBS_pair_HPP_assoc"/>
    <property type="match status" value="1"/>
</dbReference>
<name>A0A158G732_CABSO</name>
<dbReference type="InterPro" id="IPR007065">
    <property type="entry name" value="HPP"/>
</dbReference>
<feature type="domain" description="CBS" evidence="3">
    <location>
        <begin position="313"/>
        <end position="370"/>
    </location>
</feature>
<dbReference type="Gene3D" id="3.10.580.10">
    <property type="entry name" value="CBS-domain"/>
    <property type="match status" value="1"/>
</dbReference>
<organism evidence="4 5">
    <name type="scientific">Caballeronia sordidicola</name>
    <name type="common">Burkholderia sordidicola</name>
    <dbReference type="NCBI Taxonomy" id="196367"/>
    <lineage>
        <taxon>Bacteria</taxon>
        <taxon>Pseudomonadati</taxon>
        <taxon>Pseudomonadota</taxon>
        <taxon>Betaproteobacteria</taxon>
        <taxon>Burkholderiales</taxon>
        <taxon>Burkholderiaceae</taxon>
        <taxon>Caballeronia</taxon>
    </lineage>
</organism>
<evidence type="ECO:0000256" key="2">
    <source>
        <dbReference type="SAM" id="Phobius"/>
    </source>
</evidence>
<keyword evidence="2" id="KW-0812">Transmembrane</keyword>
<dbReference type="SUPFAM" id="SSF54631">
    <property type="entry name" value="CBS-domain pair"/>
    <property type="match status" value="1"/>
</dbReference>
<evidence type="ECO:0000259" key="3">
    <source>
        <dbReference type="PROSITE" id="PS51371"/>
    </source>
</evidence>